<evidence type="ECO:0000256" key="1">
    <source>
        <dbReference type="SAM" id="Phobius"/>
    </source>
</evidence>
<keyword evidence="1" id="KW-1133">Transmembrane helix</keyword>
<organism evidence="2 3">
    <name type="scientific">Solibacillus palustris</name>
    <dbReference type="NCBI Taxonomy" id="2908203"/>
    <lineage>
        <taxon>Bacteria</taxon>
        <taxon>Bacillati</taxon>
        <taxon>Bacillota</taxon>
        <taxon>Bacilli</taxon>
        <taxon>Bacillales</taxon>
        <taxon>Caryophanaceae</taxon>
        <taxon>Solibacillus</taxon>
    </lineage>
</organism>
<keyword evidence="1" id="KW-0472">Membrane</keyword>
<dbReference type="InterPro" id="IPR018770">
    <property type="entry name" value="ChloroindolylP_hydrolase"/>
</dbReference>
<accession>A0ABS9UE78</accession>
<protein>
    <submittedName>
        <fullName evidence="2">5-bromo-4-chloroindolyl phosphate hydrolysis family protein</fullName>
    </submittedName>
</protein>
<name>A0ABS9UE78_9BACL</name>
<dbReference type="RefSeq" id="WP_241369702.1">
    <property type="nucleotide sequence ID" value="NZ_JAKZFC010000004.1"/>
</dbReference>
<evidence type="ECO:0000313" key="2">
    <source>
        <dbReference type="EMBL" id="MCH7322636.1"/>
    </source>
</evidence>
<dbReference type="EMBL" id="JAKZFC010000004">
    <property type="protein sequence ID" value="MCH7322636.1"/>
    <property type="molecule type" value="Genomic_DNA"/>
</dbReference>
<reference evidence="2 3" key="1">
    <citation type="submission" date="2022-03" db="EMBL/GenBank/DDBJ databases">
        <authorList>
            <person name="Jo J.-H."/>
            <person name="Im W.-T."/>
        </authorList>
    </citation>
    <scope>NUCLEOTIDE SEQUENCE [LARGE SCALE GENOMIC DNA]</scope>
    <source>
        <strain evidence="2 3">MA9</strain>
    </source>
</reference>
<comment type="caution">
    <text evidence="2">The sequence shown here is derived from an EMBL/GenBank/DDBJ whole genome shotgun (WGS) entry which is preliminary data.</text>
</comment>
<keyword evidence="1" id="KW-0812">Transmembrane</keyword>
<proteinExistence type="predicted"/>
<evidence type="ECO:0000313" key="3">
    <source>
        <dbReference type="Proteomes" id="UP001316087"/>
    </source>
</evidence>
<keyword evidence="3" id="KW-1185">Reference proteome</keyword>
<dbReference type="Pfam" id="PF10112">
    <property type="entry name" value="Halogen_Hydrol"/>
    <property type="match status" value="1"/>
</dbReference>
<feature type="transmembrane region" description="Helical" evidence="1">
    <location>
        <begin position="12"/>
        <end position="29"/>
    </location>
</feature>
<dbReference type="Proteomes" id="UP001316087">
    <property type="component" value="Unassembled WGS sequence"/>
</dbReference>
<gene>
    <name evidence="2" type="ORF">LZ480_12110</name>
</gene>
<sequence>MLGPTNFLTRHILNFLVATTALVVAIINIPSMASLLSLPLAIVAYYASNKITLFIQKSSQSKKIGFSKSEYKLIEAQLKQAKSHVQALNQQYVRVRSVRSFKQINEMSKLAKRIINIVQSNPQKFYAVEDFFYAHLPSAVQLSDKYTLLTKEQIPGTDIHLALEDTRRTLKELQVTIEDDLKSALSSDIENLKIELDFAKMSNEKRKDRLKIGGE</sequence>